<dbReference type="PATRIC" id="fig|1392.242.peg.1287"/>
<feature type="transmembrane region" description="Helical" evidence="5">
    <location>
        <begin position="50"/>
        <end position="72"/>
    </location>
</feature>
<evidence type="ECO:0000313" key="7">
    <source>
        <dbReference type="EMBL" id="KLV17308.1"/>
    </source>
</evidence>
<dbReference type="AlphaFoldDB" id="A0A2B3YK43"/>
<gene>
    <name evidence="7" type="ORF">ABW01_17035</name>
</gene>
<dbReference type="EMBL" id="LDPG01000012">
    <property type="protein sequence ID" value="KLV17308.1"/>
    <property type="molecule type" value="Genomic_DNA"/>
</dbReference>
<dbReference type="PANTHER" id="PTHR43027">
    <property type="entry name" value="DOXORUBICIN RESISTANCE ABC TRANSPORTER PERMEASE PROTEIN DRRC-RELATED"/>
    <property type="match status" value="1"/>
</dbReference>
<accession>A0A2B3YK43</accession>
<feature type="transmembrane region" description="Helical" evidence="5">
    <location>
        <begin position="133"/>
        <end position="157"/>
    </location>
</feature>
<keyword evidence="4 5" id="KW-0472">Membrane</keyword>
<comment type="subcellular location">
    <subcellularLocation>
        <location evidence="1">Membrane</location>
        <topology evidence="1">Multi-pass membrane protein</topology>
    </subcellularLocation>
</comment>
<dbReference type="GeneID" id="93010504"/>
<dbReference type="GO" id="GO:0140359">
    <property type="term" value="F:ABC-type transporter activity"/>
    <property type="evidence" value="ECO:0007669"/>
    <property type="project" value="InterPro"/>
</dbReference>
<reference evidence="7 8" key="1">
    <citation type="submission" date="2015-05" db="EMBL/GenBank/DDBJ databases">
        <title>Whole genome sequence and identification of bacterial endophytes from Costus igneus.</title>
        <authorList>
            <person name="Lee Y.P."/>
            <person name="Gan H.M."/>
            <person name="Eng W."/>
            <person name="Wheatley M.S."/>
            <person name="Caraballo A."/>
            <person name="Polter S."/>
            <person name="Savka M.A."/>
            <person name="Hudson A.O."/>
        </authorList>
    </citation>
    <scope>NUCLEOTIDE SEQUENCE [LARGE SCALE GENOMIC DNA]</scope>
    <source>
        <strain evidence="7 8">RIT375</strain>
    </source>
</reference>
<keyword evidence="3 5" id="KW-1133">Transmembrane helix</keyword>
<feature type="transmembrane region" description="Helical" evidence="5">
    <location>
        <begin position="221"/>
        <end position="241"/>
    </location>
</feature>
<dbReference type="RefSeq" id="WP_001974676.1">
    <property type="nucleotide sequence ID" value="NZ_LDPG01000012.1"/>
</dbReference>
<sequence>MLVTQLKYDLKMFFRELFYLVFTVIMPPASYVFMGQLFDNKVYGDNLNYVQFYTPSFIILITFSVVFFAFGFDQVMNRSLGIEKRISVAPVNAQLLLMSNILKSIIITSLGFTTILIIGMTVYDLSLEWKTLLFSYLAFIGINAILLTISSAIYSFFNEMKSALVFSIVIFQVVMFTGDFTMPIASSPKFVQYIAKANPVYHINHIFIDIWNQMFELNSKTVYSIAYVIVVFLIALGVIVGRAKKQRG</sequence>
<dbReference type="InterPro" id="IPR013525">
    <property type="entry name" value="ABC2_TM"/>
</dbReference>
<feature type="domain" description="ABC-2 type transporter transmembrane" evidence="6">
    <location>
        <begin position="6"/>
        <end position="209"/>
    </location>
</feature>
<evidence type="ECO:0000256" key="5">
    <source>
        <dbReference type="SAM" id="Phobius"/>
    </source>
</evidence>
<proteinExistence type="predicted"/>
<feature type="transmembrane region" description="Helical" evidence="5">
    <location>
        <begin position="17"/>
        <end position="38"/>
    </location>
</feature>
<name>A0A2B3YK43_BACAN</name>
<keyword evidence="2 5" id="KW-0812">Transmembrane</keyword>
<organism evidence="7 8">
    <name type="scientific">Bacillus anthracis</name>
    <name type="common">anthrax bacterium</name>
    <dbReference type="NCBI Taxonomy" id="1392"/>
    <lineage>
        <taxon>Bacteria</taxon>
        <taxon>Bacillati</taxon>
        <taxon>Bacillota</taxon>
        <taxon>Bacilli</taxon>
        <taxon>Bacillales</taxon>
        <taxon>Bacillaceae</taxon>
        <taxon>Bacillus</taxon>
        <taxon>Bacillus cereus group</taxon>
    </lineage>
</organism>
<dbReference type="Proteomes" id="UP000035904">
    <property type="component" value="Unassembled WGS sequence"/>
</dbReference>
<dbReference type="PANTHER" id="PTHR43027:SF1">
    <property type="entry name" value="DOXORUBICIN RESISTANCE ABC TRANSPORTER PERMEASE PROTEIN DRRC-RELATED"/>
    <property type="match status" value="1"/>
</dbReference>
<evidence type="ECO:0000259" key="6">
    <source>
        <dbReference type="Pfam" id="PF01061"/>
    </source>
</evidence>
<evidence type="ECO:0000313" key="8">
    <source>
        <dbReference type="Proteomes" id="UP000035904"/>
    </source>
</evidence>
<dbReference type="PIRSF" id="PIRSF006648">
    <property type="entry name" value="DrrB"/>
    <property type="match status" value="1"/>
</dbReference>
<dbReference type="InterPro" id="IPR000412">
    <property type="entry name" value="ABC_2_transport"/>
</dbReference>
<dbReference type="GO" id="GO:0043190">
    <property type="term" value="C:ATP-binding cassette (ABC) transporter complex"/>
    <property type="evidence" value="ECO:0007669"/>
    <property type="project" value="InterPro"/>
</dbReference>
<protein>
    <submittedName>
        <fullName evidence="7">ABC transporter permease</fullName>
    </submittedName>
</protein>
<evidence type="ECO:0000256" key="3">
    <source>
        <dbReference type="ARBA" id="ARBA00022989"/>
    </source>
</evidence>
<comment type="caution">
    <text evidence="7">The sequence shown here is derived from an EMBL/GenBank/DDBJ whole genome shotgun (WGS) entry which is preliminary data.</text>
</comment>
<dbReference type="InterPro" id="IPR052902">
    <property type="entry name" value="ABC-2_transporter"/>
</dbReference>
<feature type="transmembrane region" description="Helical" evidence="5">
    <location>
        <begin position="93"/>
        <end position="121"/>
    </location>
</feature>
<dbReference type="Pfam" id="PF01061">
    <property type="entry name" value="ABC2_membrane"/>
    <property type="match status" value="1"/>
</dbReference>
<evidence type="ECO:0000256" key="4">
    <source>
        <dbReference type="ARBA" id="ARBA00023136"/>
    </source>
</evidence>
<feature type="transmembrane region" description="Helical" evidence="5">
    <location>
        <begin position="164"/>
        <end position="185"/>
    </location>
</feature>
<evidence type="ECO:0000256" key="1">
    <source>
        <dbReference type="ARBA" id="ARBA00004141"/>
    </source>
</evidence>
<evidence type="ECO:0000256" key="2">
    <source>
        <dbReference type="ARBA" id="ARBA00022692"/>
    </source>
</evidence>